<dbReference type="EMBL" id="REGN01012144">
    <property type="protein sequence ID" value="RMZ96501.1"/>
    <property type="molecule type" value="Genomic_DNA"/>
</dbReference>
<keyword evidence="2" id="KW-1185">Reference proteome</keyword>
<evidence type="ECO:0000313" key="1">
    <source>
        <dbReference type="EMBL" id="RMZ96501.1"/>
    </source>
</evidence>
<proteinExistence type="predicted"/>
<comment type="caution">
    <text evidence="1">The sequence shown here is derived from an EMBL/GenBank/DDBJ whole genome shotgun (WGS) entry which is preliminary data.</text>
</comment>
<evidence type="ECO:0000313" key="2">
    <source>
        <dbReference type="Proteomes" id="UP000276133"/>
    </source>
</evidence>
<dbReference type="Proteomes" id="UP000276133">
    <property type="component" value="Unassembled WGS sequence"/>
</dbReference>
<accession>A0A3M7PBL0</accession>
<protein>
    <submittedName>
        <fullName evidence="1">Uncharacterized protein</fullName>
    </submittedName>
</protein>
<organism evidence="1 2">
    <name type="scientific">Brachionus plicatilis</name>
    <name type="common">Marine rotifer</name>
    <name type="synonym">Brachionus muelleri</name>
    <dbReference type="NCBI Taxonomy" id="10195"/>
    <lineage>
        <taxon>Eukaryota</taxon>
        <taxon>Metazoa</taxon>
        <taxon>Spiralia</taxon>
        <taxon>Gnathifera</taxon>
        <taxon>Rotifera</taxon>
        <taxon>Eurotatoria</taxon>
        <taxon>Monogononta</taxon>
        <taxon>Pseudotrocha</taxon>
        <taxon>Ploima</taxon>
        <taxon>Brachionidae</taxon>
        <taxon>Brachionus</taxon>
    </lineage>
</organism>
<gene>
    <name evidence="1" type="ORF">BpHYR1_031718</name>
</gene>
<dbReference type="AlphaFoldDB" id="A0A3M7PBL0"/>
<name>A0A3M7PBL0_BRAPC</name>
<sequence length="65" mass="7557">MVSIKNGCEIEANFIFSLAPFQHSFKIHSKYLKKIIGRSFKFGEQFNFLNVTGSEEIRFRITTPI</sequence>
<reference evidence="1 2" key="1">
    <citation type="journal article" date="2018" name="Sci. Rep.">
        <title>Genomic signatures of local adaptation to the degree of environmental predictability in rotifers.</title>
        <authorList>
            <person name="Franch-Gras L."/>
            <person name="Hahn C."/>
            <person name="Garcia-Roger E.M."/>
            <person name="Carmona M.J."/>
            <person name="Serra M."/>
            <person name="Gomez A."/>
        </authorList>
    </citation>
    <scope>NUCLEOTIDE SEQUENCE [LARGE SCALE GENOMIC DNA]</scope>
    <source>
        <strain evidence="1">HYR1</strain>
    </source>
</reference>